<accession>A0A0J9XEG4</accession>
<feature type="non-terminal residue" evidence="2">
    <location>
        <position position="321"/>
    </location>
</feature>
<dbReference type="PANTHER" id="PTHR28158">
    <property type="entry name" value="37S RIBOSOMAL PROTEIN S35, MITOCHONDRIAL"/>
    <property type="match status" value="1"/>
</dbReference>
<dbReference type="EMBL" id="CCBN010000013">
    <property type="protein sequence ID" value="CDO55908.1"/>
    <property type="molecule type" value="Genomic_DNA"/>
</dbReference>
<keyword evidence="2" id="KW-0687">Ribonucleoprotein</keyword>
<evidence type="ECO:0000313" key="2">
    <source>
        <dbReference type="EMBL" id="CDO55908.1"/>
    </source>
</evidence>
<organism evidence="2 3">
    <name type="scientific">Geotrichum candidum</name>
    <name type="common">Oospora lactis</name>
    <name type="synonym">Dipodascus geotrichum</name>
    <dbReference type="NCBI Taxonomy" id="1173061"/>
    <lineage>
        <taxon>Eukaryota</taxon>
        <taxon>Fungi</taxon>
        <taxon>Dikarya</taxon>
        <taxon>Ascomycota</taxon>
        <taxon>Saccharomycotina</taxon>
        <taxon>Dipodascomycetes</taxon>
        <taxon>Dipodascales</taxon>
        <taxon>Dipodascaceae</taxon>
        <taxon>Geotrichum</taxon>
    </lineage>
</organism>
<dbReference type="STRING" id="1173061.A0A0J9XEG4"/>
<dbReference type="Pfam" id="PF12298">
    <property type="entry name" value="Bot1p"/>
    <property type="match status" value="1"/>
</dbReference>
<feature type="region of interest" description="Disordered" evidence="1">
    <location>
        <begin position="13"/>
        <end position="37"/>
    </location>
</feature>
<evidence type="ECO:0000313" key="3">
    <source>
        <dbReference type="Proteomes" id="UP000242525"/>
    </source>
</evidence>
<name>A0A0J9XEG4_GEOCN</name>
<dbReference type="InterPro" id="IPR021036">
    <property type="entry name" value="Ribosomal_mS45"/>
</dbReference>
<dbReference type="OrthoDB" id="10052321at2759"/>
<dbReference type="Proteomes" id="UP000242525">
    <property type="component" value="Unassembled WGS sequence"/>
</dbReference>
<sequence>MFSQKSSVLINQQVGQQVRHASKKAGKGPRNQTTSMRSNLRRFLGPRNFKGFHLKNPFFFPPANKTTNYISQYAIRGDARDAKGVNWQKVFENRGAANREVNHLTPFATNPHTKTALAVPGVIKARIYEDITVNNASPQETSFKYGISVPRVEAIIELEAIRRKWQSENLITPSLKRLSSTILGMVPQINFNRPTENGKPPVTDNLTEIPMPNETRTQRFISIAESEPFGPVDAANVLGIKPASKLLEQITSVDIIHHKDPAHEKKKSDAFIAAQLEGEKAVFKFTPAKVGKVGFRYGSARDDQKHNRKVKYNSIGQMKYA</sequence>
<protein>
    <submittedName>
        <fullName evidence="2">Similar to Saccharomyces cerevisiae YGR165W MRPS35 Mitochondrial ribosomal protein of the small subunit (Partial)</fullName>
    </submittedName>
</protein>
<dbReference type="PANTHER" id="PTHR28158:SF1">
    <property type="entry name" value="SMALL RIBOSOMAL SUBUNIT PROTEIN MS45"/>
    <property type="match status" value="1"/>
</dbReference>
<proteinExistence type="predicted"/>
<dbReference type="GO" id="GO:0003735">
    <property type="term" value="F:structural constituent of ribosome"/>
    <property type="evidence" value="ECO:0007669"/>
    <property type="project" value="TreeGrafter"/>
</dbReference>
<comment type="caution">
    <text evidence="2">The sequence shown here is derived from an EMBL/GenBank/DDBJ whole genome shotgun (WGS) entry which is preliminary data.</text>
</comment>
<keyword evidence="2" id="KW-0689">Ribosomal protein</keyword>
<evidence type="ECO:0000256" key="1">
    <source>
        <dbReference type="SAM" id="MobiDB-lite"/>
    </source>
</evidence>
<dbReference type="AlphaFoldDB" id="A0A0J9XEG4"/>
<dbReference type="GO" id="GO:0032543">
    <property type="term" value="P:mitochondrial translation"/>
    <property type="evidence" value="ECO:0007669"/>
    <property type="project" value="TreeGrafter"/>
</dbReference>
<reference evidence="2" key="1">
    <citation type="submission" date="2014-03" db="EMBL/GenBank/DDBJ databases">
        <authorList>
            <person name="Casaregola S."/>
        </authorList>
    </citation>
    <scope>NUCLEOTIDE SEQUENCE [LARGE SCALE GENOMIC DNA]</scope>
    <source>
        <strain evidence="2">CLIB 918</strain>
    </source>
</reference>
<dbReference type="GO" id="GO:0005763">
    <property type="term" value="C:mitochondrial small ribosomal subunit"/>
    <property type="evidence" value="ECO:0007669"/>
    <property type="project" value="TreeGrafter"/>
</dbReference>
<gene>
    <name evidence="2" type="ORF">BN980_GECA13s00065g</name>
</gene>
<keyword evidence="3" id="KW-1185">Reference proteome</keyword>